<dbReference type="Proteomes" id="UP000189705">
    <property type="component" value="Unplaced"/>
</dbReference>
<dbReference type="RefSeq" id="XP_006017992.2">
    <property type="nucleotide sequence ID" value="XM_006017930.2"/>
</dbReference>
<dbReference type="InterPro" id="IPR000082">
    <property type="entry name" value="SEA_dom"/>
</dbReference>
<name>A0A1U7RS47_ALLSI</name>
<evidence type="ECO:0000256" key="8">
    <source>
        <dbReference type="ARBA" id="ARBA00023180"/>
    </source>
</evidence>
<dbReference type="InterPro" id="IPR009030">
    <property type="entry name" value="Growth_fac_rcpt_cys_sf"/>
</dbReference>
<feature type="compositionally biased region" description="Low complexity" evidence="9">
    <location>
        <begin position="510"/>
        <end position="521"/>
    </location>
</feature>
<evidence type="ECO:0000256" key="10">
    <source>
        <dbReference type="SAM" id="Phobius"/>
    </source>
</evidence>
<dbReference type="InterPro" id="IPR000742">
    <property type="entry name" value="EGF"/>
</dbReference>
<evidence type="ECO:0000256" key="7">
    <source>
        <dbReference type="ARBA" id="ARBA00023157"/>
    </source>
</evidence>
<accession>A0A1U7RS47</accession>
<protein>
    <submittedName>
        <fullName evidence="14">Mucin-13 isoform X1</fullName>
    </submittedName>
</protein>
<keyword evidence="10" id="KW-0812">Transmembrane</keyword>
<proteinExistence type="predicted"/>
<keyword evidence="3" id="KW-0245">EGF-like domain</keyword>
<dbReference type="PANTHER" id="PTHR24037:SF10">
    <property type="entry name" value="MUCIN-13"/>
    <property type="match status" value="1"/>
</dbReference>
<evidence type="ECO:0000256" key="5">
    <source>
        <dbReference type="ARBA" id="ARBA00022737"/>
    </source>
</evidence>
<dbReference type="PROSITE" id="PS50024">
    <property type="entry name" value="SEA"/>
    <property type="match status" value="1"/>
</dbReference>
<evidence type="ECO:0000256" key="1">
    <source>
        <dbReference type="ARBA" id="ARBA00004236"/>
    </source>
</evidence>
<keyword evidence="5" id="KW-0677">Repeat</keyword>
<evidence type="ECO:0000313" key="13">
    <source>
        <dbReference type="Proteomes" id="UP000189705"/>
    </source>
</evidence>
<evidence type="ECO:0000313" key="14">
    <source>
        <dbReference type="RefSeq" id="XP_006017992.2"/>
    </source>
</evidence>
<evidence type="ECO:0000256" key="9">
    <source>
        <dbReference type="SAM" id="MobiDB-lite"/>
    </source>
</evidence>
<dbReference type="GeneID" id="102377467"/>
<gene>
    <name evidence="14" type="primary">MUC13</name>
</gene>
<feature type="transmembrane region" description="Helical" evidence="10">
    <location>
        <begin position="425"/>
        <end position="452"/>
    </location>
</feature>
<dbReference type="KEGG" id="asn:102377467"/>
<dbReference type="SUPFAM" id="SSF57184">
    <property type="entry name" value="Growth factor receptor domain"/>
    <property type="match status" value="1"/>
</dbReference>
<feature type="region of interest" description="Disordered" evidence="9">
    <location>
        <begin position="35"/>
        <end position="187"/>
    </location>
</feature>
<keyword evidence="10" id="KW-1133">Transmembrane helix</keyword>
<keyword evidence="2" id="KW-1003">Cell membrane</keyword>
<sequence length="548" mass="58195">MKGYVLLAVLLSSAVCAGNVTSTVRTSTVTPSTTITSTAATTGTSTPTMSASTATTAPTTGTSTPTIPTNTTTTAPTTGTSTPTIPTNTTTTAPTTETSTPATPATTATTSPTTGTSTPTTSASTATTAPTTETSTITVTSAPPTGNTSITPNTMTPTNTTGTPAPVSPDNTTSSTPPAAQPPTCEDKPCGNSAAQCITLYQNYTCQCPFQFYYNSSACVEGKVFPGQLTVNIEYSSEMQNVNSPKYIEVYQAIENFFRKAFSGQAGYGQTVIETLRGLSSARKRSTNPTEVIFMNIFEAKTPLSNKTVEELITNVADDITVNSKSYKSLSECAVYGCDPVTTTCQALTDGLLVCECKEGAFKKNQEDRVCSYCRSTCTSKNNEHCTYNKTGFPICSCLPDFKLQESKCVACPVGYSGVECENNFLLIVIILACVLGAAILILLSVVIYLSVRTTRKSDPEKKHLLNLNKRNAEEISNGSSGSNVEAGGRIFPRIKTNMGQANQGFEGSNPYAANPPNRNYLPEKDYEYDDDYEMSARGDGFRLQRRS</sequence>
<reference evidence="14" key="1">
    <citation type="submission" date="2025-08" db="UniProtKB">
        <authorList>
            <consortium name="RefSeq"/>
        </authorList>
    </citation>
    <scope>IDENTIFICATION</scope>
</reference>
<keyword evidence="6 10" id="KW-0472">Membrane</keyword>
<dbReference type="CTD" id="56667"/>
<feature type="domain" description="SEA" evidence="12">
    <location>
        <begin position="221"/>
        <end position="350"/>
    </location>
</feature>
<evidence type="ECO:0000256" key="3">
    <source>
        <dbReference type="ARBA" id="ARBA00022536"/>
    </source>
</evidence>
<organism evidence="13 14">
    <name type="scientific">Alligator sinensis</name>
    <name type="common">Chinese alligator</name>
    <dbReference type="NCBI Taxonomy" id="38654"/>
    <lineage>
        <taxon>Eukaryota</taxon>
        <taxon>Metazoa</taxon>
        <taxon>Chordata</taxon>
        <taxon>Craniata</taxon>
        <taxon>Vertebrata</taxon>
        <taxon>Euteleostomi</taxon>
        <taxon>Archelosauria</taxon>
        <taxon>Archosauria</taxon>
        <taxon>Crocodylia</taxon>
        <taxon>Alligatoridae</taxon>
        <taxon>Alligatorinae</taxon>
        <taxon>Alligator</taxon>
    </lineage>
</organism>
<feature type="compositionally biased region" description="Low complexity" evidence="9">
    <location>
        <begin position="35"/>
        <end position="164"/>
    </location>
</feature>
<dbReference type="GO" id="GO:0005886">
    <property type="term" value="C:plasma membrane"/>
    <property type="evidence" value="ECO:0007669"/>
    <property type="project" value="UniProtKB-SubCell"/>
</dbReference>
<keyword evidence="7" id="KW-1015">Disulfide bond</keyword>
<feature type="chain" id="PRO_5018324410" evidence="11">
    <location>
        <begin position="18"/>
        <end position="548"/>
    </location>
</feature>
<dbReference type="SMART" id="SM00181">
    <property type="entry name" value="EGF"/>
    <property type="match status" value="2"/>
</dbReference>
<evidence type="ECO:0000259" key="12">
    <source>
        <dbReference type="PROSITE" id="PS50024"/>
    </source>
</evidence>
<evidence type="ECO:0000256" key="6">
    <source>
        <dbReference type="ARBA" id="ARBA00023136"/>
    </source>
</evidence>
<dbReference type="PANTHER" id="PTHR24037">
    <property type="entry name" value="HEART DEVELOPMENT PROTEIN WITH EGF-LIKE DOMAINS 1"/>
    <property type="match status" value="1"/>
</dbReference>
<feature type="compositionally biased region" description="Low complexity" evidence="9">
    <location>
        <begin position="172"/>
        <end position="184"/>
    </location>
</feature>
<comment type="subcellular location">
    <subcellularLocation>
        <location evidence="1">Cell membrane</location>
    </subcellularLocation>
</comment>
<dbReference type="InParanoid" id="A0A1U7RS47"/>
<dbReference type="STRING" id="38654.A0A1U7RS47"/>
<evidence type="ECO:0000256" key="11">
    <source>
        <dbReference type="SAM" id="SignalP"/>
    </source>
</evidence>
<keyword evidence="4 11" id="KW-0732">Signal</keyword>
<keyword evidence="13" id="KW-1185">Reference proteome</keyword>
<dbReference type="AlphaFoldDB" id="A0A1U7RS47"/>
<feature type="signal peptide" evidence="11">
    <location>
        <begin position="1"/>
        <end position="17"/>
    </location>
</feature>
<dbReference type="eggNOG" id="ENOG502S3PG">
    <property type="taxonomic scope" value="Eukaryota"/>
</dbReference>
<evidence type="ECO:0000256" key="4">
    <source>
        <dbReference type="ARBA" id="ARBA00022729"/>
    </source>
</evidence>
<keyword evidence="8" id="KW-0325">Glycoprotein</keyword>
<feature type="region of interest" description="Disordered" evidence="9">
    <location>
        <begin position="505"/>
        <end position="527"/>
    </location>
</feature>
<evidence type="ECO:0000256" key="2">
    <source>
        <dbReference type="ARBA" id="ARBA00022475"/>
    </source>
</evidence>